<dbReference type="Proteomes" id="UP001289581">
    <property type="component" value="Unassembled WGS sequence"/>
</dbReference>
<evidence type="ECO:0000259" key="1">
    <source>
        <dbReference type="Pfam" id="PF25791"/>
    </source>
</evidence>
<dbReference type="Pfam" id="PF25796">
    <property type="entry name" value="BREX_BrxC_4th"/>
    <property type="match status" value="1"/>
</dbReference>
<dbReference type="AlphaFoldDB" id="A0AAW9KIC2"/>
<dbReference type="NCBIfam" id="NF033441">
    <property type="entry name" value="BREX_BrxC"/>
    <property type="match status" value="1"/>
</dbReference>
<feature type="domain" description="Probable ATP-binding protein BrxC 4th six-stranded beta-sheet" evidence="3">
    <location>
        <begin position="566"/>
        <end position="735"/>
    </location>
</feature>
<protein>
    <submittedName>
        <fullName evidence="4">BREX system P-loop protein BrxC</fullName>
    </submittedName>
</protein>
<dbReference type="InterPro" id="IPR058038">
    <property type="entry name" value="BREX_BrxC_wHTH"/>
</dbReference>
<comment type="caution">
    <text evidence="4">The sequence shown here is derived from an EMBL/GenBank/DDBJ whole genome shotgun (WGS) entry which is preliminary data.</text>
</comment>
<feature type="domain" description="Probable ATP-binding protein BrxC alpha-helical" evidence="2">
    <location>
        <begin position="872"/>
        <end position="989"/>
    </location>
</feature>
<dbReference type="Pfam" id="PF25792">
    <property type="entry name" value="BREX_BrxC_helical"/>
    <property type="match status" value="1"/>
</dbReference>
<evidence type="ECO:0000313" key="5">
    <source>
        <dbReference type="Proteomes" id="UP001289581"/>
    </source>
</evidence>
<gene>
    <name evidence="4" type="primary">brxC</name>
    <name evidence="4" type="ORF">QU665_03430</name>
</gene>
<dbReference type="InterPro" id="IPR058037">
    <property type="entry name" value="BREX_BrxC_helical"/>
</dbReference>
<sequence length="1175" mass="131403">MSQMTIGDLFAKDVSRAIEGVIKADDAKHLATEIDEYVLTGETAAALSELLETYTDPVYNGGNGVWISGFFGSGKSHLLKMLAFLLGDVPGRLSARKDAADAFKKKAEAEKDAFLRGKLTQVEHIPATSLLFNIDQKAPLIDKNQTDALLQVFVKVFNEARGYYAGEPSVARFERDLDRRGLLEDFQQVFSQIAGVPWEQGREEGILQEHNVTRAFSQVTGEPASESILSRYEEQYSLSIEDFADEVVQWLEAQPEGHRLLFMVDEVGQFIGSNTKLMLNLQTIVETLSTRCNGRAWVCVTSQEDMDSVIGDRTRTQGNDFSKIQARFATRMKLTSHDVEEVVKKRLLSKNADAEAALDPLYDEFHTSFRALFDFVDGSKTYRNYDTRDRFTQVYPFVPYQFPFFQAALVGLSEHNVFEGRHASVGERSMLGVVQDVATHLKESTVGAVVSFDAMFTGIRQAVKSAATRNIATAEAQLPEGPVRDVAVRLLKALFLVKYVGDFSATPRNLTVLLYNRFGQDLTELNRQVSQALDLLEQQTYIQRNGSVYEYLTNEEQDIENEIKSTDVDSTEISKLLASVITQDVVRGTSVRHSVTGGSFKYQMLLDEIPYSRAQPLAVRYISSALGLSREAIVAQSMGRDELRVLLADDARMYQDLRLLVQTDKYVRLRAGSSLTDSQSHILDSKKRQNSKRRKELTARVKQAISDAELIIGGASIAVSASDPVQRVQEGMEQLITRTYPYLSLLGSVQYSESDIARVASDDPALLDRSTDTLQPLAEEIHTWLSSQRALGVRTTVKQVASYFEGKPYGWTLPSILCALARLAATSRVSMTLDGSTVKRTELPAVLPVGKKKHEAIAVAPQRSFDAARVSGLRSFAREFFATGQLPNDPLELADDVRTRLEDEYRTLKQQQDTFVNTYPFLAVLNAPLTLIREAMGRDSEWYLDQFSADTDDLLDAKQDVIDPVTQFLNGSQRTIYDDAVRLLSERRDTLRYLKTDEASRVESLLADQNIFRGQRMRHLKDAAGELRAATDRILADERAEASDLIGERANDLRRSAAWEHATDATRTKVDRRIDVATQQVVEAVSVPVIRQLAREFDEESYDELLAALEADHRKAENNAETSTPTPPVPVVVPLRQLPHPRKRMLRTPADVDAYIDELRGILLHAVDSGKQVSL</sequence>
<accession>A0AAW9KIC2</accession>
<dbReference type="EMBL" id="JAXBCZ010000001">
    <property type="protein sequence ID" value="MEA1304136.1"/>
    <property type="molecule type" value="Genomic_DNA"/>
</dbReference>
<feature type="domain" description="Probable ATP-binding protein BrxC winged helix-turn-helix" evidence="1">
    <location>
        <begin position="778"/>
        <end position="849"/>
    </location>
</feature>
<evidence type="ECO:0000259" key="2">
    <source>
        <dbReference type="Pfam" id="PF25792"/>
    </source>
</evidence>
<dbReference type="RefSeq" id="WP_322911659.1">
    <property type="nucleotide sequence ID" value="NZ_JAXBCZ010000001.1"/>
</dbReference>
<reference evidence="4 5" key="1">
    <citation type="submission" date="2023-06" db="EMBL/GenBank/DDBJ databases">
        <title>Actinomyces orist ORNL 0101 HMT-893 genome.</title>
        <authorList>
            <person name="Johnston C.D."/>
            <person name="Chen T."/>
            <person name="Dewhirst F.E."/>
        </authorList>
    </citation>
    <scope>NUCLEOTIDE SEQUENCE [LARGE SCALE GENOMIC DNA]</scope>
    <source>
        <strain evidence="4 5">ORNL 0101</strain>
    </source>
</reference>
<dbReference type="InterPro" id="IPR027417">
    <property type="entry name" value="P-loop_NTPase"/>
</dbReference>
<keyword evidence="5" id="KW-1185">Reference proteome</keyword>
<dbReference type="InterPro" id="IPR047679">
    <property type="entry name" value="BREX_BrxC"/>
</dbReference>
<evidence type="ECO:0000313" key="4">
    <source>
        <dbReference type="EMBL" id="MEA1304136.1"/>
    </source>
</evidence>
<dbReference type="InterPro" id="IPR058036">
    <property type="entry name" value="BREX_BrxC_4th"/>
</dbReference>
<dbReference type="Pfam" id="PF25791">
    <property type="entry name" value="WHD_BREX_BrxC"/>
    <property type="match status" value="1"/>
</dbReference>
<name>A0AAW9KIC2_9ACTO</name>
<organism evidence="4 5">
    <name type="scientific">Actinomyces oris</name>
    <dbReference type="NCBI Taxonomy" id="544580"/>
    <lineage>
        <taxon>Bacteria</taxon>
        <taxon>Bacillati</taxon>
        <taxon>Actinomycetota</taxon>
        <taxon>Actinomycetes</taxon>
        <taxon>Actinomycetales</taxon>
        <taxon>Actinomycetaceae</taxon>
        <taxon>Actinomyces</taxon>
    </lineage>
</organism>
<dbReference type="SUPFAM" id="SSF52540">
    <property type="entry name" value="P-loop containing nucleoside triphosphate hydrolases"/>
    <property type="match status" value="1"/>
</dbReference>
<evidence type="ECO:0000259" key="3">
    <source>
        <dbReference type="Pfam" id="PF25796"/>
    </source>
</evidence>
<proteinExistence type="predicted"/>